<dbReference type="Gene3D" id="1.10.10.10">
    <property type="entry name" value="Winged helix-like DNA-binding domain superfamily/Winged helix DNA-binding domain"/>
    <property type="match status" value="1"/>
</dbReference>
<evidence type="ECO:0000256" key="3">
    <source>
        <dbReference type="ARBA" id="ARBA00023125"/>
    </source>
</evidence>
<dbReference type="Pfam" id="PF03466">
    <property type="entry name" value="LysR_substrate"/>
    <property type="match status" value="1"/>
</dbReference>
<name>A0A4R1N4U6_9GAMM</name>
<dbReference type="SUPFAM" id="SSF46785">
    <property type="entry name" value="Winged helix' DNA-binding domain"/>
    <property type="match status" value="1"/>
</dbReference>
<dbReference type="GO" id="GO:0000976">
    <property type="term" value="F:transcription cis-regulatory region binding"/>
    <property type="evidence" value="ECO:0007669"/>
    <property type="project" value="TreeGrafter"/>
</dbReference>
<evidence type="ECO:0000256" key="2">
    <source>
        <dbReference type="ARBA" id="ARBA00023015"/>
    </source>
</evidence>
<reference evidence="6 7" key="1">
    <citation type="submission" date="2019-02" db="EMBL/GenBank/DDBJ databases">
        <title>Investigation of anaerobic lignin degradation for improved lignocellulosic biofuels.</title>
        <authorList>
            <person name="Deangelis K."/>
        </authorList>
    </citation>
    <scope>NUCLEOTIDE SEQUENCE [LARGE SCALE GENOMIC DNA]</scope>
    <source>
        <strain evidence="6 7">159R</strain>
    </source>
</reference>
<protein>
    <submittedName>
        <fullName evidence="6">LysR family transcriptional regulator</fullName>
    </submittedName>
</protein>
<dbReference type="Gene3D" id="3.40.190.290">
    <property type="match status" value="1"/>
</dbReference>
<keyword evidence="4" id="KW-0804">Transcription</keyword>
<dbReference type="InterPro" id="IPR036390">
    <property type="entry name" value="WH_DNA-bd_sf"/>
</dbReference>
<dbReference type="AlphaFoldDB" id="A0A4R1N4U6"/>
<dbReference type="InterPro" id="IPR000847">
    <property type="entry name" value="LysR_HTH_N"/>
</dbReference>
<comment type="caution">
    <text evidence="6">The sequence shown here is derived from an EMBL/GenBank/DDBJ whole genome shotgun (WGS) entry which is preliminary data.</text>
</comment>
<evidence type="ECO:0000313" key="6">
    <source>
        <dbReference type="EMBL" id="TCL02032.1"/>
    </source>
</evidence>
<dbReference type="SUPFAM" id="SSF53850">
    <property type="entry name" value="Periplasmic binding protein-like II"/>
    <property type="match status" value="1"/>
</dbReference>
<dbReference type="RefSeq" id="WP_132921012.1">
    <property type="nucleotide sequence ID" value="NZ_SJOI01000001.1"/>
</dbReference>
<dbReference type="PANTHER" id="PTHR30126:SF98">
    <property type="entry name" value="HTH-TYPE TRANSCRIPTIONAL ACTIVATOR BAUR"/>
    <property type="match status" value="1"/>
</dbReference>
<accession>A0A4R1N4U6</accession>
<evidence type="ECO:0000313" key="7">
    <source>
        <dbReference type="Proteomes" id="UP000294555"/>
    </source>
</evidence>
<proteinExistence type="inferred from homology"/>
<dbReference type="PROSITE" id="PS50931">
    <property type="entry name" value="HTH_LYSR"/>
    <property type="match status" value="1"/>
</dbReference>
<comment type="similarity">
    <text evidence="1">Belongs to the LysR transcriptional regulatory family.</text>
</comment>
<evidence type="ECO:0000256" key="1">
    <source>
        <dbReference type="ARBA" id="ARBA00009437"/>
    </source>
</evidence>
<keyword evidence="2" id="KW-0805">Transcription regulation</keyword>
<evidence type="ECO:0000256" key="4">
    <source>
        <dbReference type="ARBA" id="ARBA00023163"/>
    </source>
</evidence>
<sequence length="318" mass="36471">MIISDIDLKLLKVFKMVVEANGFSNARALLNVSQSTISAQMSQLEIRLGFILCQRGRGGFQLTAKGEEFYRYTLQFFQSLHEFQVRTTELKDGLTGTLRIGFLDNVITDPENPLSRAIEKLMSLPQNTLHLVLETLSPPELEKRVFDNSLDVAIGIFPSRIPGLCYQSLYYERDILVCRKDHPLTRMDSAQRIIEAIPRIPRVVRTFFDDNEFPLQIFNDTVSASVTNLEASAMLVMTGHYIGFFPNHYIQRWLETGDLICLIPDRISRQSHFELIIRDRKQPLPIALDAFLRCVYSIRDQRERNRALNEERAASGDG</sequence>
<organism evidence="6 7">
    <name type="scientific">Sodalis ligni</name>
    <dbReference type="NCBI Taxonomy" id="2697027"/>
    <lineage>
        <taxon>Bacteria</taxon>
        <taxon>Pseudomonadati</taxon>
        <taxon>Pseudomonadota</taxon>
        <taxon>Gammaproteobacteria</taxon>
        <taxon>Enterobacterales</taxon>
        <taxon>Bruguierivoracaceae</taxon>
        <taxon>Sodalis</taxon>
    </lineage>
</organism>
<dbReference type="CDD" id="cd05466">
    <property type="entry name" value="PBP2_LTTR_substrate"/>
    <property type="match status" value="1"/>
</dbReference>
<keyword evidence="3" id="KW-0238">DNA-binding</keyword>
<gene>
    <name evidence="6" type="ORF">EZJ58_0017</name>
</gene>
<dbReference type="Proteomes" id="UP000294555">
    <property type="component" value="Unassembled WGS sequence"/>
</dbReference>
<dbReference type="GO" id="GO:0003700">
    <property type="term" value="F:DNA-binding transcription factor activity"/>
    <property type="evidence" value="ECO:0007669"/>
    <property type="project" value="InterPro"/>
</dbReference>
<feature type="domain" description="HTH lysR-type" evidence="5">
    <location>
        <begin position="6"/>
        <end position="63"/>
    </location>
</feature>
<dbReference type="InterPro" id="IPR005119">
    <property type="entry name" value="LysR_subst-bd"/>
</dbReference>
<dbReference type="OrthoDB" id="8587655at2"/>
<dbReference type="InterPro" id="IPR036388">
    <property type="entry name" value="WH-like_DNA-bd_sf"/>
</dbReference>
<dbReference type="Pfam" id="PF00126">
    <property type="entry name" value="HTH_1"/>
    <property type="match status" value="1"/>
</dbReference>
<keyword evidence="7" id="KW-1185">Reference proteome</keyword>
<dbReference type="EMBL" id="SJOI01000001">
    <property type="protein sequence ID" value="TCL02032.1"/>
    <property type="molecule type" value="Genomic_DNA"/>
</dbReference>
<dbReference type="PANTHER" id="PTHR30126">
    <property type="entry name" value="HTH-TYPE TRANSCRIPTIONAL REGULATOR"/>
    <property type="match status" value="1"/>
</dbReference>
<evidence type="ECO:0000259" key="5">
    <source>
        <dbReference type="PROSITE" id="PS50931"/>
    </source>
</evidence>